<protein>
    <submittedName>
        <fullName evidence="2">Glutathione S-transferase</fullName>
    </submittedName>
</protein>
<gene>
    <name evidence="2" type="ORF">RZ517_02865</name>
</gene>
<dbReference type="Gene3D" id="3.40.30.10">
    <property type="entry name" value="Glutaredoxin"/>
    <property type="match status" value="1"/>
</dbReference>
<dbReference type="CDD" id="cd03196">
    <property type="entry name" value="GST_C_5"/>
    <property type="match status" value="1"/>
</dbReference>
<proteinExistence type="predicted"/>
<dbReference type="InterPro" id="IPR036249">
    <property type="entry name" value="Thioredoxin-like_sf"/>
</dbReference>
<evidence type="ECO:0000313" key="2">
    <source>
        <dbReference type="EMBL" id="WWR47142.1"/>
    </source>
</evidence>
<dbReference type="Pfam" id="PF13417">
    <property type="entry name" value="GST_N_3"/>
    <property type="match status" value="1"/>
</dbReference>
<organism evidence="2 3">
    <name type="scientific">Roseovarius phycicola</name>
    <dbReference type="NCBI Taxonomy" id="3080976"/>
    <lineage>
        <taxon>Bacteria</taxon>
        <taxon>Pseudomonadati</taxon>
        <taxon>Pseudomonadota</taxon>
        <taxon>Alphaproteobacteria</taxon>
        <taxon>Rhodobacterales</taxon>
        <taxon>Roseobacteraceae</taxon>
        <taxon>Roseovarius</taxon>
    </lineage>
</organism>
<dbReference type="PROSITE" id="PS50404">
    <property type="entry name" value="GST_NTER"/>
    <property type="match status" value="1"/>
</dbReference>
<dbReference type="InterPro" id="IPR004045">
    <property type="entry name" value="Glutathione_S-Trfase_N"/>
</dbReference>
<dbReference type="PANTHER" id="PTHR43968:SF6">
    <property type="entry name" value="GLUTATHIONE S-TRANSFERASE OMEGA"/>
    <property type="match status" value="1"/>
</dbReference>
<dbReference type="Proteomes" id="UP001364156">
    <property type="component" value="Chromosome"/>
</dbReference>
<evidence type="ECO:0000313" key="3">
    <source>
        <dbReference type="Proteomes" id="UP001364156"/>
    </source>
</evidence>
<accession>A0ABZ2HGT8</accession>
<dbReference type="InterPro" id="IPR036282">
    <property type="entry name" value="Glutathione-S-Trfase_C_sf"/>
</dbReference>
<sequence>MPDILIDSLLRDPLDLPVFWSFRRCPYAMRARLALQVSNQRVDLREIVLRDKPLAFLKTSPSATVPCLDTGSQVIDESLDIMRWALAHDDPQSWLDMPETGYQLIQQSDGPFKSALDRYKYATRFPEHDALAERDRASAFVQDLETNLAGSQALFGRDKTLADMAILPFIRQFAHVDLEWFQAQSWPNVIAWLEEFKTSELFGAIMKKYPIWTPQADLVSFP</sequence>
<dbReference type="SUPFAM" id="SSF47616">
    <property type="entry name" value="GST C-terminal domain-like"/>
    <property type="match status" value="1"/>
</dbReference>
<dbReference type="RefSeq" id="WP_338549980.1">
    <property type="nucleotide sequence ID" value="NZ_CP146069.1"/>
</dbReference>
<dbReference type="EMBL" id="CP146069">
    <property type="protein sequence ID" value="WWR47142.1"/>
    <property type="molecule type" value="Genomic_DNA"/>
</dbReference>
<dbReference type="Gene3D" id="1.20.1050.10">
    <property type="match status" value="1"/>
</dbReference>
<dbReference type="PANTHER" id="PTHR43968">
    <property type="match status" value="1"/>
</dbReference>
<dbReference type="InterPro" id="IPR050983">
    <property type="entry name" value="GST_Omega/HSP26"/>
</dbReference>
<reference evidence="2 3" key="1">
    <citation type="submission" date="2023-10" db="EMBL/GenBank/DDBJ databases">
        <title>Roseovarius strain S88 nov., isolated from a marine algae.</title>
        <authorList>
            <person name="Lee M.W."/>
            <person name="Lee J.K."/>
            <person name="Kim J.M."/>
            <person name="Choi D.G."/>
            <person name="Baek J.H."/>
            <person name="Bayburt H."/>
            <person name="Jung J.J."/>
            <person name="Han D.M."/>
            <person name="Jeon C.O."/>
        </authorList>
    </citation>
    <scope>NUCLEOTIDE SEQUENCE [LARGE SCALE GENOMIC DNA]</scope>
    <source>
        <strain evidence="2 3">S88</strain>
    </source>
</reference>
<name>A0ABZ2HGT8_9RHOB</name>
<dbReference type="SUPFAM" id="SSF52833">
    <property type="entry name" value="Thioredoxin-like"/>
    <property type="match status" value="1"/>
</dbReference>
<feature type="domain" description="GST N-terminal" evidence="1">
    <location>
        <begin position="15"/>
        <end position="93"/>
    </location>
</feature>
<evidence type="ECO:0000259" key="1">
    <source>
        <dbReference type="PROSITE" id="PS50404"/>
    </source>
</evidence>
<keyword evidence="3" id="KW-1185">Reference proteome</keyword>